<reference evidence="3 4" key="1">
    <citation type="submission" date="2019-06" db="EMBL/GenBank/DDBJ databases">
        <title>Complete genome sequence of Ensifer mexicanus ITTG R7 isolated from nodules of Acacia angustissima (Mill.) Kuntze.</title>
        <authorList>
            <person name="Rincon-Rosales R."/>
            <person name="Rogel M.A."/>
            <person name="Guerrero G."/>
            <person name="Rincon-Molina C.I."/>
            <person name="Lopez-Lopez A."/>
            <person name="Martinez-Romero E."/>
        </authorList>
    </citation>
    <scope>NUCLEOTIDE SEQUENCE [LARGE SCALE GENOMIC DNA]</scope>
    <source>
        <strain evidence="3 4">ITTG R7</strain>
        <plasmid evidence="4">pemeittgr7c</plasmid>
    </source>
</reference>
<gene>
    <name evidence="3" type="ORF">FKV68_30960</name>
</gene>
<dbReference type="PANTHER" id="PTHR30006">
    <property type="entry name" value="THIAMINE-BINDING PERIPLASMIC PROTEIN-RELATED"/>
    <property type="match status" value="1"/>
</dbReference>
<geneLocation type="plasmid" evidence="4">
    <name>pemeittgr7c</name>
</geneLocation>
<dbReference type="Proteomes" id="UP000510721">
    <property type="component" value="Plasmid pEmeITTGR7c"/>
</dbReference>
<dbReference type="EMBL" id="CP041241">
    <property type="protein sequence ID" value="QLL65709.1"/>
    <property type="molecule type" value="Genomic_DNA"/>
</dbReference>
<evidence type="ECO:0000256" key="1">
    <source>
        <dbReference type="ARBA" id="ARBA00022729"/>
    </source>
</evidence>
<evidence type="ECO:0000313" key="3">
    <source>
        <dbReference type="EMBL" id="QLL65709.1"/>
    </source>
</evidence>
<keyword evidence="1" id="KW-0732">Signal</keyword>
<dbReference type="PANTHER" id="PTHR30006:SF24">
    <property type="entry name" value="SLL0237 PROTEIN"/>
    <property type="match status" value="1"/>
</dbReference>
<dbReference type="Pfam" id="PF13416">
    <property type="entry name" value="SBP_bac_8"/>
    <property type="match status" value="1"/>
</dbReference>
<dbReference type="KEGG" id="emx:FKV68_30960"/>
<sequence length="342" mass="36960">MLRRIAHSGAIVLVSLAGSVANAQDSDLVAAAEAEGKLVWYTTVNVRQFVRPMVEAFENRYKITVEFVSGGSRDVATRLTNEAQAGKVYGDVWDGSTAFSTLGPAGLAEPYKVAAWADFPEALKDKEGRWTAQYIQVITAAVNTDLVPAADIPKTYEDLLDPKWKGKMAWNADGGPTSPEGFIGNILISMGEEKGMGYLRKLADQDVANVAANQRAILDQTINGEYAISILTENHHASISAAKGAPVKWVPIEPAIMSFSRVGIVKGAPHPNAAKLFLEFLLSEEGQAIYREADYLPANPKVAAKEPGLRPGAGGFTANVISLETYTENKEKWAGIYKELFE</sequence>
<dbReference type="Gene3D" id="3.40.190.10">
    <property type="entry name" value="Periplasmic binding protein-like II"/>
    <property type="match status" value="2"/>
</dbReference>
<dbReference type="RefSeq" id="WP_180942605.1">
    <property type="nucleotide sequence ID" value="NZ_CP041241.1"/>
</dbReference>
<accession>A0A859R290</accession>
<evidence type="ECO:0000256" key="2">
    <source>
        <dbReference type="ARBA" id="ARBA00022764"/>
    </source>
</evidence>
<proteinExistence type="predicted"/>
<evidence type="ECO:0000313" key="4">
    <source>
        <dbReference type="Proteomes" id="UP000510721"/>
    </source>
</evidence>
<keyword evidence="3" id="KW-0614">Plasmid</keyword>
<dbReference type="SUPFAM" id="SSF53850">
    <property type="entry name" value="Periplasmic binding protein-like II"/>
    <property type="match status" value="1"/>
</dbReference>
<protein>
    <submittedName>
        <fullName evidence="3">Extracellular solute-binding protein</fullName>
    </submittedName>
</protein>
<dbReference type="InterPro" id="IPR006059">
    <property type="entry name" value="SBP"/>
</dbReference>
<keyword evidence="4" id="KW-1185">Reference proteome</keyword>
<dbReference type="PIRSF" id="PIRSF002825">
    <property type="entry name" value="CfbpA"/>
    <property type="match status" value="1"/>
</dbReference>
<dbReference type="AlphaFoldDB" id="A0A859R290"/>
<dbReference type="InterPro" id="IPR026045">
    <property type="entry name" value="Ferric-bd"/>
</dbReference>
<organism evidence="3 4">
    <name type="scientific">Sinorhizobium mexicanum</name>
    <dbReference type="NCBI Taxonomy" id="375549"/>
    <lineage>
        <taxon>Bacteria</taxon>
        <taxon>Pseudomonadati</taxon>
        <taxon>Pseudomonadota</taxon>
        <taxon>Alphaproteobacteria</taxon>
        <taxon>Hyphomicrobiales</taxon>
        <taxon>Rhizobiaceae</taxon>
        <taxon>Sinorhizobium/Ensifer group</taxon>
        <taxon>Sinorhizobium</taxon>
    </lineage>
</organism>
<name>A0A859R290_9HYPH</name>
<keyword evidence="2" id="KW-0574">Periplasm</keyword>